<reference evidence="1 2" key="1">
    <citation type="journal article" date="2018" name="Sci. Rep.">
        <title>Genomic signatures of local adaptation to the degree of environmental predictability in rotifers.</title>
        <authorList>
            <person name="Franch-Gras L."/>
            <person name="Hahn C."/>
            <person name="Garcia-Roger E.M."/>
            <person name="Carmona M.J."/>
            <person name="Serra M."/>
            <person name="Gomez A."/>
        </authorList>
    </citation>
    <scope>NUCLEOTIDE SEQUENCE [LARGE SCALE GENOMIC DNA]</scope>
    <source>
        <strain evidence="1">HYR1</strain>
    </source>
</reference>
<organism evidence="1 2">
    <name type="scientific">Brachionus plicatilis</name>
    <name type="common">Marine rotifer</name>
    <name type="synonym">Brachionus muelleri</name>
    <dbReference type="NCBI Taxonomy" id="10195"/>
    <lineage>
        <taxon>Eukaryota</taxon>
        <taxon>Metazoa</taxon>
        <taxon>Spiralia</taxon>
        <taxon>Gnathifera</taxon>
        <taxon>Rotifera</taxon>
        <taxon>Eurotatoria</taxon>
        <taxon>Monogononta</taxon>
        <taxon>Pseudotrocha</taxon>
        <taxon>Ploima</taxon>
        <taxon>Brachionidae</taxon>
        <taxon>Brachionus</taxon>
    </lineage>
</organism>
<proteinExistence type="predicted"/>
<evidence type="ECO:0000313" key="2">
    <source>
        <dbReference type="Proteomes" id="UP000276133"/>
    </source>
</evidence>
<sequence length="68" mass="7896">MIHYQINLNNSFLLESIKKLKSPKTIFLTLSKKEMFIKYFIKNTNALASCSLGSKKSDQKMPKRIQSE</sequence>
<dbReference type="AlphaFoldDB" id="A0A3M7QMG1"/>
<accession>A0A3M7QMG1</accession>
<evidence type="ECO:0000313" key="1">
    <source>
        <dbReference type="EMBL" id="RNA12128.1"/>
    </source>
</evidence>
<dbReference type="EMBL" id="REGN01005760">
    <property type="protein sequence ID" value="RNA12128.1"/>
    <property type="molecule type" value="Genomic_DNA"/>
</dbReference>
<name>A0A3M7QMG1_BRAPC</name>
<comment type="caution">
    <text evidence="1">The sequence shown here is derived from an EMBL/GenBank/DDBJ whole genome shotgun (WGS) entry which is preliminary data.</text>
</comment>
<keyword evidence="2" id="KW-1185">Reference proteome</keyword>
<dbReference type="Proteomes" id="UP000276133">
    <property type="component" value="Unassembled WGS sequence"/>
</dbReference>
<protein>
    <submittedName>
        <fullName evidence="1">Uncharacterized protein</fullName>
    </submittedName>
</protein>
<gene>
    <name evidence="1" type="ORF">BpHYR1_039256</name>
</gene>